<organism evidence="3 4">
    <name type="scientific">Colletotrichum plurivorum</name>
    <dbReference type="NCBI Taxonomy" id="2175906"/>
    <lineage>
        <taxon>Eukaryota</taxon>
        <taxon>Fungi</taxon>
        <taxon>Dikarya</taxon>
        <taxon>Ascomycota</taxon>
        <taxon>Pezizomycotina</taxon>
        <taxon>Sordariomycetes</taxon>
        <taxon>Hypocreomycetidae</taxon>
        <taxon>Glomerellales</taxon>
        <taxon>Glomerellaceae</taxon>
        <taxon>Colletotrichum</taxon>
        <taxon>Colletotrichum orchidearum species complex</taxon>
    </lineage>
</organism>
<feature type="chain" id="PRO_5034211010" description="Secreted protein" evidence="2">
    <location>
        <begin position="20"/>
        <end position="140"/>
    </location>
</feature>
<protein>
    <recommendedName>
        <fullName evidence="5">Secreted protein</fullName>
    </recommendedName>
</protein>
<accession>A0A8H6NBJ0</accession>
<evidence type="ECO:0000256" key="2">
    <source>
        <dbReference type="SAM" id="SignalP"/>
    </source>
</evidence>
<dbReference type="EMBL" id="WIGO01000153">
    <property type="protein sequence ID" value="KAF6826505.1"/>
    <property type="molecule type" value="Genomic_DNA"/>
</dbReference>
<reference evidence="3" key="1">
    <citation type="journal article" date="2020" name="Phytopathology">
        <title>Genome Sequence Resources of Colletotrichum truncatum, C. plurivorum, C. musicola, and C. sojae: Four Species Pathogenic to Soybean (Glycine max).</title>
        <authorList>
            <person name="Rogerio F."/>
            <person name="Boufleur T.R."/>
            <person name="Ciampi-Guillardi M."/>
            <person name="Sukno S.A."/>
            <person name="Thon M.R."/>
            <person name="Massola Junior N.S."/>
            <person name="Baroncelli R."/>
        </authorList>
    </citation>
    <scope>NUCLEOTIDE SEQUENCE</scope>
    <source>
        <strain evidence="3">LFN00145</strain>
    </source>
</reference>
<gene>
    <name evidence="3" type="ORF">CPLU01_09622</name>
</gene>
<comment type="caution">
    <text evidence="3">The sequence shown here is derived from an EMBL/GenBank/DDBJ whole genome shotgun (WGS) entry which is preliminary data.</text>
</comment>
<proteinExistence type="predicted"/>
<dbReference type="Proteomes" id="UP000654918">
    <property type="component" value="Unassembled WGS sequence"/>
</dbReference>
<evidence type="ECO:0000313" key="3">
    <source>
        <dbReference type="EMBL" id="KAF6826505.1"/>
    </source>
</evidence>
<keyword evidence="4" id="KW-1185">Reference proteome</keyword>
<evidence type="ECO:0008006" key="5">
    <source>
        <dbReference type="Google" id="ProtNLM"/>
    </source>
</evidence>
<name>A0A8H6NBJ0_9PEZI</name>
<sequence length="140" mass="15308">MNGNPIVSVSTFFLLLVLADLGMKRRIGGTNGTDSHNIRSSLLRMTRAPARDAGSGRTTPIHAASRLTSTEASPGEEPQTAKNHKRCDCSVFIPRIYDVQIRFKTQVGDGERRWEADAGSLLSHLTSTELLRPQPSPKPI</sequence>
<keyword evidence="2" id="KW-0732">Signal</keyword>
<evidence type="ECO:0000256" key="1">
    <source>
        <dbReference type="SAM" id="MobiDB-lite"/>
    </source>
</evidence>
<feature type="signal peptide" evidence="2">
    <location>
        <begin position="1"/>
        <end position="19"/>
    </location>
</feature>
<dbReference type="AlphaFoldDB" id="A0A8H6NBJ0"/>
<feature type="region of interest" description="Disordered" evidence="1">
    <location>
        <begin position="45"/>
        <end position="84"/>
    </location>
</feature>
<evidence type="ECO:0000313" key="4">
    <source>
        <dbReference type="Proteomes" id="UP000654918"/>
    </source>
</evidence>